<protein>
    <submittedName>
        <fullName evidence="1">Uncharacterized protein</fullName>
    </submittedName>
</protein>
<dbReference type="Proteomes" id="UP000248614">
    <property type="component" value="Unassembled WGS sequence"/>
</dbReference>
<dbReference type="EMBL" id="QFNF01000001">
    <property type="protein sequence ID" value="PZO81014.1"/>
    <property type="molecule type" value="Genomic_DNA"/>
</dbReference>
<dbReference type="AlphaFoldDB" id="A0A2W4ZF97"/>
<comment type="caution">
    <text evidence="1">The sequence shown here is derived from an EMBL/GenBank/DDBJ whole genome shotgun (WGS) entry which is preliminary data.</text>
</comment>
<organism evidence="1 2">
    <name type="scientific">Sphingomonas hengshuiensis</name>
    <dbReference type="NCBI Taxonomy" id="1609977"/>
    <lineage>
        <taxon>Bacteria</taxon>
        <taxon>Pseudomonadati</taxon>
        <taxon>Pseudomonadota</taxon>
        <taxon>Alphaproteobacteria</taxon>
        <taxon>Sphingomonadales</taxon>
        <taxon>Sphingomonadaceae</taxon>
        <taxon>Sphingomonas</taxon>
    </lineage>
</organism>
<accession>A0A2W4ZF97</accession>
<gene>
    <name evidence="1" type="ORF">DI632_00075</name>
</gene>
<evidence type="ECO:0000313" key="2">
    <source>
        <dbReference type="Proteomes" id="UP000248614"/>
    </source>
</evidence>
<sequence length="97" mass="10862">MHEFETMKFPFGSVRRRRAPITSPTLLALPESARPVPILACATCPAGSWYHDEEHLACHCAARRYVSWLPKQKAIALCDDREAALAEQQANRQDGEA</sequence>
<proteinExistence type="predicted"/>
<evidence type="ECO:0000313" key="1">
    <source>
        <dbReference type="EMBL" id="PZO81014.1"/>
    </source>
</evidence>
<name>A0A2W4ZF97_9SPHN</name>
<reference evidence="1 2" key="1">
    <citation type="submission" date="2017-08" db="EMBL/GenBank/DDBJ databases">
        <title>Infants hospitalized years apart are colonized by the same room-sourced microbial strains.</title>
        <authorList>
            <person name="Brooks B."/>
            <person name="Olm M.R."/>
            <person name="Firek B.A."/>
            <person name="Baker R."/>
            <person name="Thomas B.C."/>
            <person name="Morowitz M.J."/>
            <person name="Banfield J.F."/>
        </authorList>
    </citation>
    <scope>NUCLEOTIDE SEQUENCE [LARGE SCALE GENOMIC DNA]</scope>
    <source>
        <strain evidence="1">S2_018_000_R3_110</strain>
    </source>
</reference>